<evidence type="ECO:0000256" key="1">
    <source>
        <dbReference type="SAM" id="SignalP"/>
    </source>
</evidence>
<organism evidence="2 3">
    <name type="scientific">Leptospira ellinghausenii</name>
    <dbReference type="NCBI Taxonomy" id="1917822"/>
    <lineage>
        <taxon>Bacteria</taxon>
        <taxon>Pseudomonadati</taxon>
        <taxon>Spirochaetota</taxon>
        <taxon>Spirochaetia</taxon>
        <taxon>Leptospirales</taxon>
        <taxon>Leptospiraceae</taxon>
        <taxon>Leptospira</taxon>
    </lineage>
</organism>
<dbReference type="EMBL" id="BFAZ01000010">
    <property type="protein sequence ID" value="GBF44312.1"/>
    <property type="molecule type" value="Genomic_DNA"/>
</dbReference>
<evidence type="ECO:0000313" key="2">
    <source>
        <dbReference type="EMBL" id="GBF44312.1"/>
    </source>
</evidence>
<evidence type="ECO:0000313" key="3">
    <source>
        <dbReference type="Proteomes" id="UP000245206"/>
    </source>
</evidence>
<name>A0A2P2DI46_9LEPT</name>
<comment type="caution">
    <text evidence="2">The sequence shown here is derived from an EMBL/GenBank/DDBJ whole genome shotgun (WGS) entry which is preliminary data.</text>
</comment>
<feature type="chain" id="PRO_5015193272" evidence="1">
    <location>
        <begin position="17"/>
        <end position="146"/>
    </location>
</feature>
<dbReference type="Proteomes" id="UP000245206">
    <property type="component" value="Unassembled WGS sequence"/>
</dbReference>
<keyword evidence="3" id="KW-1185">Reference proteome</keyword>
<accession>A0A2P2DI46</accession>
<gene>
    <name evidence="2" type="ORF">LPTSP2_36150</name>
</gene>
<protein>
    <submittedName>
        <fullName evidence="2">Uncharacterized protein</fullName>
    </submittedName>
</protein>
<feature type="signal peptide" evidence="1">
    <location>
        <begin position="1"/>
        <end position="16"/>
    </location>
</feature>
<keyword evidence="1" id="KW-0732">Signal</keyword>
<reference evidence="3" key="1">
    <citation type="journal article" date="2019" name="Microbiol. Immunol.">
        <title>Molecular and phenotypic characterization of Leptospira johnsonii sp. nov., Leptospira ellinghausenii sp. nov. and Leptospira ryugenii sp. nov. isolated from soil and water in Japan.</title>
        <authorList>
            <person name="Masuzawa T."/>
            <person name="Saito M."/>
            <person name="Nakao R."/>
            <person name="Nikaido Y."/>
            <person name="Matsumoto M."/>
            <person name="Ogawa M."/>
            <person name="Yokoyama M."/>
            <person name="Hidaka Y."/>
            <person name="Tomita J."/>
            <person name="Sakakibara K."/>
            <person name="Suzuki K."/>
            <person name="Yasuda S."/>
            <person name="Sato H."/>
            <person name="Yamaguchi M."/>
            <person name="Yoshida S.I."/>
            <person name="Koizumi N."/>
            <person name="Kawamura Y."/>
        </authorList>
    </citation>
    <scope>NUCLEOTIDE SEQUENCE [LARGE SCALE GENOMIC DNA]</scope>
    <source>
        <strain evidence="3">E18</strain>
    </source>
</reference>
<dbReference type="AlphaFoldDB" id="A0A2P2DI46"/>
<sequence length="146" mass="17288">MKLVLVFLLTFSIVLANDNNDLEQVRKKIELQNNGFMAGDLITSMEDDWFNSLIYYKQGGYFKELLKLKERAEIIHKFGDRRRWFVSKWQGKEPAVYVSASYNEDSTLSKNKQSTDLKDDYLFYFKNYCEFDGTIDVRYAKIKKCV</sequence>
<dbReference type="RefSeq" id="WP_245918570.1">
    <property type="nucleotide sequence ID" value="NZ_BFAZ01000010.1"/>
</dbReference>
<proteinExistence type="predicted"/>